<dbReference type="EMBL" id="QAYC01000002">
    <property type="protein sequence ID" value="PTW51264.1"/>
    <property type="molecule type" value="Genomic_DNA"/>
</dbReference>
<evidence type="ECO:0000259" key="5">
    <source>
        <dbReference type="Pfam" id="PF25973"/>
    </source>
</evidence>
<dbReference type="Gene3D" id="2.40.420.20">
    <property type="match status" value="1"/>
</dbReference>
<dbReference type="InterPro" id="IPR058627">
    <property type="entry name" value="MdtA-like_C"/>
</dbReference>
<dbReference type="RefSeq" id="WP_108023824.1">
    <property type="nucleotide sequence ID" value="NZ_QAYC01000002.1"/>
</dbReference>
<evidence type="ECO:0000256" key="2">
    <source>
        <dbReference type="SAM" id="Coils"/>
    </source>
</evidence>
<dbReference type="InterPro" id="IPR058647">
    <property type="entry name" value="BSH_CzcB-like"/>
</dbReference>
<keyword evidence="3" id="KW-0732">Signal</keyword>
<keyword evidence="2" id="KW-0175">Coiled coil</keyword>
<dbReference type="PANTHER" id="PTHR30469">
    <property type="entry name" value="MULTIDRUG RESISTANCE PROTEIN MDTA"/>
    <property type="match status" value="1"/>
</dbReference>
<proteinExistence type="inferred from homology"/>
<evidence type="ECO:0000313" key="6">
    <source>
        <dbReference type="EMBL" id="PTW51264.1"/>
    </source>
</evidence>
<dbReference type="Gene3D" id="2.40.50.100">
    <property type="match status" value="1"/>
</dbReference>
<feature type="domain" description="CzcB-like barrel-sandwich hybrid" evidence="5">
    <location>
        <begin position="63"/>
        <end position="198"/>
    </location>
</feature>
<sequence length="356" mass="37425">MIRLLALALATLPATAHSASPACGGNPAAGRPVVSETVSADPTRKRVFAGVVAATHSTDLAFQTIGRVARIEVDPGDRVAGGDVLATLDRVSLQEDVASARAALSAALAEAAFARQSYERVNTLAERGIAPRAQLEEAEAARDATQAQAEAAQADLARARDALGHGTLVAPNDGIVLSTEVEEGTVVAAGTPILTLADLKGREAVIDVPTEFLQVLPQDAQFEVVVHAEFANPRKARLRLVEPVIGDNIRTRRLRLTITEGDSDFRIGSLVSATLARLDLPVMTLPATALTGTETDPAVWRVLPPDRRVERVGIKTGRRLADRIEITEGLSVGDEIVIRGAACLRDGLAVGPRVAP</sequence>
<comment type="similarity">
    <text evidence="1">Belongs to the membrane fusion protein (MFP) (TC 8.A.1) family.</text>
</comment>
<accession>A0A8E2VNR8</accession>
<dbReference type="OrthoDB" id="9813967at2"/>
<comment type="caution">
    <text evidence="6">The sequence shown here is derived from an EMBL/GenBank/DDBJ whole genome shotgun (WGS) entry which is preliminary data.</text>
</comment>
<feature type="chain" id="PRO_5034928370" evidence="3">
    <location>
        <begin position="19"/>
        <end position="356"/>
    </location>
</feature>
<reference evidence="6 7" key="1">
    <citation type="submission" date="2018-04" db="EMBL/GenBank/DDBJ databases">
        <title>Genomic Encyclopedia of Archaeal and Bacterial Type Strains, Phase II (KMG-II): from individual species to whole genera.</title>
        <authorList>
            <person name="Goeker M."/>
        </authorList>
    </citation>
    <scope>NUCLEOTIDE SEQUENCE [LARGE SCALE GENOMIC DNA]</scope>
    <source>
        <strain evidence="6 7">DSM 19783</strain>
    </source>
</reference>
<feature type="coiled-coil region" evidence="2">
    <location>
        <begin position="135"/>
        <end position="162"/>
    </location>
</feature>
<evidence type="ECO:0000259" key="4">
    <source>
        <dbReference type="Pfam" id="PF25967"/>
    </source>
</evidence>
<dbReference type="SUPFAM" id="SSF111369">
    <property type="entry name" value="HlyD-like secretion proteins"/>
    <property type="match status" value="1"/>
</dbReference>
<gene>
    <name evidence="6" type="ORF">C8N38_10255</name>
</gene>
<evidence type="ECO:0000256" key="3">
    <source>
        <dbReference type="SAM" id="SignalP"/>
    </source>
</evidence>
<evidence type="ECO:0000256" key="1">
    <source>
        <dbReference type="ARBA" id="ARBA00009477"/>
    </source>
</evidence>
<dbReference type="NCBIfam" id="TIGR01730">
    <property type="entry name" value="RND_mfp"/>
    <property type="match status" value="1"/>
</dbReference>
<name>A0A8E2VNR8_9RHOB</name>
<dbReference type="GO" id="GO:0015562">
    <property type="term" value="F:efflux transmembrane transporter activity"/>
    <property type="evidence" value="ECO:0007669"/>
    <property type="project" value="TreeGrafter"/>
</dbReference>
<organism evidence="6 7">
    <name type="scientific">Rhodovulum kholense</name>
    <dbReference type="NCBI Taxonomy" id="453584"/>
    <lineage>
        <taxon>Bacteria</taxon>
        <taxon>Pseudomonadati</taxon>
        <taxon>Pseudomonadota</taxon>
        <taxon>Alphaproteobacteria</taxon>
        <taxon>Rhodobacterales</taxon>
        <taxon>Paracoccaceae</taxon>
        <taxon>Rhodovulum</taxon>
    </lineage>
</organism>
<dbReference type="Proteomes" id="UP000244037">
    <property type="component" value="Unassembled WGS sequence"/>
</dbReference>
<feature type="domain" description="Multidrug resistance protein MdtA-like C-terminal permuted SH3" evidence="4">
    <location>
        <begin position="283"/>
        <end position="341"/>
    </location>
</feature>
<dbReference type="Pfam" id="PF25973">
    <property type="entry name" value="BSH_CzcB"/>
    <property type="match status" value="1"/>
</dbReference>
<dbReference type="Gene3D" id="1.10.287.470">
    <property type="entry name" value="Helix hairpin bin"/>
    <property type="match status" value="1"/>
</dbReference>
<protein>
    <submittedName>
        <fullName evidence="6">Multidrug efflux system membrane fusion protein</fullName>
    </submittedName>
</protein>
<dbReference type="Pfam" id="PF25967">
    <property type="entry name" value="RND-MFP_C"/>
    <property type="match status" value="1"/>
</dbReference>
<dbReference type="Gene3D" id="2.40.30.170">
    <property type="match status" value="1"/>
</dbReference>
<keyword evidence="7" id="KW-1185">Reference proteome</keyword>
<dbReference type="AlphaFoldDB" id="A0A8E2VNR8"/>
<dbReference type="PANTHER" id="PTHR30469:SF15">
    <property type="entry name" value="HLYD FAMILY OF SECRETION PROTEINS"/>
    <property type="match status" value="1"/>
</dbReference>
<evidence type="ECO:0000313" key="7">
    <source>
        <dbReference type="Proteomes" id="UP000244037"/>
    </source>
</evidence>
<dbReference type="GO" id="GO:1990281">
    <property type="term" value="C:efflux pump complex"/>
    <property type="evidence" value="ECO:0007669"/>
    <property type="project" value="TreeGrafter"/>
</dbReference>
<feature type="signal peptide" evidence="3">
    <location>
        <begin position="1"/>
        <end position="18"/>
    </location>
</feature>
<dbReference type="InterPro" id="IPR006143">
    <property type="entry name" value="RND_pump_MFP"/>
</dbReference>